<comment type="catalytic activity">
    <reaction evidence="1 5">
        <text>Hydrolysis of terminal, non-reducing alpha-D-galactose residues in alpha-D-galactosides, including galactose oligosaccharides, galactomannans and galactolipids.</text>
        <dbReference type="EC" id="3.2.1.22"/>
    </reaction>
</comment>
<gene>
    <name evidence="10" type="ORF">E3T49_06750</name>
</gene>
<dbReference type="CDD" id="cd14791">
    <property type="entry name" value="GH36"/>
    <property type="match status" value="1"/>
</dbReference>
<evidence type="ECO:0000256" key="1">
    <source>
        <dbReference type="ARBA" id="ARBA00001255"/>
    </source>
</evidence>
<dbReference type="Pfam" id="PF02065">
    <property type="entry name" value="Melibiase"/>
    <property type="match status" value="1"/>
</dbReference>
<name>A0A4Y8JW63_9MICO</name>
<feature type="binding site" evidence="7">
    <location>
        <position position="416"/>
    </location>
    <ligand>
        <name>substrate</name>
    </ligand>
</feature>
<dbReference type="InterPro" id="IPR002252">
    <property type="entry name" value="Glyco_hydro_36"/>
</dbReference>
<dbReference type="PANTHER" id="PTHR43053:SF3">
    <property type="entry name" value="ALPHA-GALACTOSIDASE C-RELATED"/>
    <property type="match status" value="1"/>
</dbReference>
<dbReference type="InterPro" id="IPR050985">
    <property type="entry name" value="Alpha-glycosidase_related"/>
</dbReference>
<dbReference type="OrthoDB" id="9758822at2"/>
<dbReference type="InterPro" id="IPR000111">
    <property type="entry name" value="Glyco_hydro_27/36_CS"/>
</dbReference>
<evidence type="ECO:0000313" key="11">
    <source>
        <dbReference type="Proteomes" id="UP000297472"/>
    </source>
</evidence>
<dbReference type="InterPro" id="IPR017853">
    <property type="entry name" value="GH"/>
</dbReference>
<feature type="active site" description="Nucleophile" evidence="6">
    <location>
        <position position="451"/>
    </location>
</feature>
<dbReference type="Proteomes" id="UP000297472">
    <property type="component" value="Unassembled WGS sequence"/>
</dbReference>
<dbReference type="PANTHER" id="PTHR43053">
    <property type="entry name" value="GLYCOSIDASE FAMILY 31"/>
    <property type="match status" value="1"/>
</dbReference>
<dbReference type="PIRSF" id="PIRSF005536">
    <property type="entry name" value="Agal"/>
    <property type="match status" value="1"/>
</dbReference>
<feature type="active site" description="Proton donor" evidence="6">
    <location>
        <position position="515"/>
    </location>
</feature>
<dbReference type="InterPro" id="IPR013785">
    <property type="entry name" value="Aldolase_TIM"/>
</dbReference>
<evidence type="ECO:0000256" key="4">
    <source>
        <dbReference type="ARBA" id="ARBA00023295"/>
    </source>
</evidence>
<dbReference type="AlphaFoldDB" id="A0A4Y8JW63"/>
<dbReference type="InterPro" id="IPR031705">
    <property type="entry name" value="Glyco_hydro_36_C"/>
</dbReference>
<feature type="binding site" evidence="7">
    <location>
        <position position="515"/>
    </location>
    <ligand>
        <name>substrate</name>
    </ligand>
</feature>
<dbReference type="EMBL" id="SOHA01000017">
    <property type="protein sequence ID" value="TFD31262.1"/>
    <property type="molecule type" value="Genomic_DNA"/>
</dbReference>
<protein>
    <recommendedName>
        <fullName evidence="2 5">Alpha-galactosidase</fullName>
        <ecNumber evidence="2 5">3.2.1.22</ecNumber>
    </recommendedName>
</protein>
<feature type="domain" description="Glycosyl hydrolase family 36 C-terminal" evidence="8">
    <location>
        <begin position="619"/>
        <end position="696"/>
    </location>
</feature>
<accession>A0A4Y8JW63</accession>
<keyword evidence="11" id="KW-1185">Reference proteome</keyword>
<evidence type="ECO:0000256" key="6">
    <source>
        <dbReference type="PIRSR" id="PIRSR005536-1"/>
    </source>
</evidence>
<dbReference type="Pfam" id="PF16875">
    <property type="entry name" value="Glyco_hydro_36N"/>
    <property type="match status" value="1"/>
</dbReference>
<proteinExistence type="inferred from homology"/>
<comment type="similarity">
    <text evidence="5">Belongs to the glycosyl hydrolase.</text>
</comment>
<dbReference type="Gene3D" id="3.20.20.70">
    <property type="entry name" value="Aldolase class I"/>
    <property type="match status" value="1"/>
</dbReference>
<keyword evidence="3 5" id="KW-0378">Hydrolase</keyword>
<keyword evidence="4 5" id="KW-0326">Glycosidase</keyword>
<evidence type="ECO:0000256" key="2">
    <source>
        <dbReference type="ARBA" id="ARBA00012755"/>
    </source>
</evidence>
<feature type="binding site" evidence="7">
    <location>
        <position position="175"/>
    </location>
    <ligand>
        <name>substrate</name>
    </ligand>
</feature>
<dbReference type="PRINTS" id="PR00743">
    <property type="entry name" value="GLHYDRLASE36"/>
</dbReference>
<dbReference type="EC" id="3.2.1.22" evidence="2 5"/>
<dbReference type="Gene3D" id="2.70.98.60">
    <property type="entry name" value="alpha-galactosidase from lactobacil brevis"/>
    <property type="match status" value="1"/>
</dbReference>
<dbReference type="InterPro" id="IPR031704">
    <property type="entry name" value="Glyco_hydro_36_N"/>
</dbReference>
<dbReference type="Pfam" id="PF16874">
    <property type="entry name" value="Glyco_hydro_36C"/>
    <property type="match status" value="1"/>
</dbReference>
<evidence type="ECO:0000256" key="5">
    <source>
        <dbReference type="PIRNR" id="PIRNR005536"/>
    </source>
</evidence>
<dbReference type="InterPro" id="IPR013780">
    <property type="entry name" value="Glyco_hydro_b"/>
</dbReference>
<dbReference type="PROSITE" id="PS00512">
    <property type="entry name" value="ALPHA_GALACTOSIDASE"/>
    <property type="match status" value="1"/>
</dbReference>
<comment type="caution">
    <text evidence="10">The sequence shown here is derived from an EMBL/GenBank/DDBJ whole genome shotgun (WGS) entry which is preliminary data.</text>
</comment>
<dbReference type="GO" id="GO:0016052">
    <property type="term" value="P:carbohydrate catabolic process"/>
    <property type="evidence" value="ECO:0007669"/>
    <property type="project" value="InterPro"/>
</dbReference>
<feature type="binding site" evidence="7">
    <location>
        <position position="493"/>
    </location>
    <ligand>
        <name>substrate</name>
    </ligand>
</feature>
<reference evidence="10 11" key="1">
    <citation type="submission" date="2019-03" db="EMBL/GenBank/DDBJ databases">
        <title>Genomics of glacier-inhabiting Cryobacterium strains.</title>
        <authorList>
            <person name="Liu Q."/>
            <person name="Xin Y.-H."/>
        </authorList>
    </citation>
    <scope>NUCLEOTIDE SEQUENCE [LARGE SCALE GENOMIC DNA]</scope>
    <source>
        <strain evidence="10 11">TMT1-51</strain>
    </source>
</reference>
<sequence>MVPQPAVLLQNDSLLELAANGVSFQVDVSSGTPAVVYWGQDLGPATRTEDLTLLMQDGVPQSNVDDPEVPGIWRENARGFLGRPAVLGHRDSQDWSQLFTVTNVDATSTSLVVDSVDRAAGLSVSVSFEMTPSGVVLISQTLTNTGPGSFDLNELTTWLPLPDHAVETMDFTGRWLKERQPQRRPIQVGTWSREVREGRSSHDYTVVQLALSAEADYQNGSVWSTGLLWSGNTRHQVERLASGQTSIGAGELLLPGEAVLPPGATYTAPTVAATFSATGIDGMTDKLYRWLRARPEHPSSPRPLTLNVWEAVYFDHDLVKLGELADVAGEIGVERFVLDDGWFLGRRNDFAGLGDWVVDAAVWPDGLGPLIDRVHAAGMQFGLWFEGEMVNVDSDLYRTHPEWIFQAGGRIPPESRHQQVLDLGHPGAYAHVLGQVDAILTEYDVSYIKWDHNRVLTEAAHLGGAGVRRQTDAVYRLFDELKRRHPGLEIESCSSGGGRVDLGMAAHADRFWTSDCNDALERQYIQRYTQFAIPPEMLGSHIGPTHSHTTGRVHSLAFRAITALFGHAGIEWDVTETTDAERLALREWASYYKRKRGLLHSGRVVRVAQPDDASFVHGVVAHDCSEALFAYVQLTPAGGSHPARFLLPGLDPDAHYRIRLVEPAGTAGTTQAQTPPWTTADIEASGLALALVGLRPPILYPESAILIELERL</sequence>
<feature type="binding site" evidence="7">
    <location>
        <begin position="449"/>
        <end position="453"/>
    </location>
    <ligand>
        <name>substrate</name>
    </ligand>
</feature>
<dbReference type="GO" id="GO:0004557">
    <property type="term" value="F:alpha-galactosidase activity"/>
    <property type="evidence" value="ECO:0007669"/>
    <property type="project" value="UniProtKB-UniRule"/>
</dbReference>
<evidence type="ECO:0000256" key="7">
    <source>
        <dbReference type="PIRSR" id="PIRSR005536-2"/>
    </source>
</evidence>
<organism evidence="10 11">
    <name type="scientific">Cryobacterium cryoconiti</name>
    <dbReference type="NCBI Taxonomy" id="1259239"/>
    <lineage>
        <taxon>Bacteria</taxon>
        <taxon>Bacillati</taxon>
        <taxon>Actinomycetota</taxon>
        <taxon>Actinomycetes</taxon>
        <taxon>Micrococcales</taxon>
        <taxon>Microbacteriaceae</taxon>
        <taxon>Cryobacterium</taxon>
    </lineage>
</organism>
<dbReference type="Gene3D" id="2.60.40.1180">
    <property type="entry name" value="Golgi alpha-mannosidase II"/>
    <property type="match status" value="1"/>
</dbReference>
<evidence type="ECO:0000259" key="9">
    <source>
        <dbReference type="Pfam" id="PF16875"/>
    </source>
</evidence>
<evidence type="ECO:0000256" key="3">
    <source>
        <dbReference type="ARBA" id="ARBA00022801"/>
    </source>
</evidence>
<dbReference type="FunFam" id="3.20.20.70:FF:000118">
    <property type="entry name" value="Alpha-galactosidase"/>
    <property type="match status" value="1"/>
</dbReference>
<feature type="binding site" evidence="7">
    <location>
        <begin position="339"/>
        <end position="340"/>
    </location>
    <ligand>
        <name>substrate</name>
    </ligand>
</feature>
<feature type="domain" description="Glycosyl hydrolase family 36 N-terminal" evidence="9">
    <location>
        <begin position="31"/>
        <end position="256"/>
    </location>
</feature>
<evidence type="ECO:0000313" key="10">
    <source>
        <dbReference type="EMBL" id="TFD31262.1"/>
    </source>
</evidence>
<evidence type="ECO:0000259" key="8">
    <source>
        <dbReference type="Pfam" id="PF16874"/>
    </source>
</evidence>
<dbReference type="SUPFAM" id="SSF51445">
    <property type="entry name" value="(Trans)glycosidases"/>
    <property type="match status" value="1"/>
</dbReference>
<dbReference type="InterPro" id="IPR038417">
    <property type="entry name" value="Alpga-gal_N_sf"/>
</dbReference>